<feature type="compositionally biased region" description="Low complexity" evidence="1">
    <location>
        <begin position="181"/>
        <end position="194"/>
    </location>
</feature>
<feature type="region of interest" description="Disordered" evidence="1">
    <location>
        <begin position="173"/>
        <end position="213"/>
    </location>
</feature>
<dbReference type="Proteomes" id="UP000578531">
    <property type="component" value="Unassembled WGS sequence"/>
</dbReference>
<name>A0A8H6FRC8_9LECA</name>
<evidence type="ECO:0000256" key="1">
    <source>
        <dbReference type="SAM" id="MobiDB-lite"/>
    </source>
</evidence>
<feature type="region of interest" description="Disordered" evidence="1">
    <location>
        <begin position="522"/>
        <end position="549"/>
    </location>
</feature>
<accession>A0A8H6FRC8</accession>
<dbReference type="OrthoDB" id="5426775at2759"/>
<evidence type="ECO:0000313" key="3">
    <source>
        <dbReference type="Proteomes" id="UP000578531"/>
    </source>
</evidence>
<dbReference type="RefSeq" id="XP_037162737.1">
    <property type="nucleotide sequence ID" value="XM_037310340.1"/>
</dbReference>
<proteinExistence type="predicted"/>
<comment type="caution">
    <text evidence="2">The sequence shown here is derived from an EMBL/GenBank/DDBJ whole genome shotgun (WGS) entry which is preliminary data.</text>
</comment>
<feature type="region of interest" description="Disordered" evidence="1">
    <location>
        <begin position="16"/>
        <end position="150"/>
    </location>
</feature>
<feature type="compositionally biased region" description="Basic and acidic residues" evidence="1">
    <location>
        <begin position="67"/>
        <end position="77"/>
    </location>
</feature>
<protein>
    <submittedName>
        <fullName evidence="2">Uncharacterized protein</fullName>
    </submittedName>
</protein>
<reference evidence="2 3" key="1">
    <citation type="journal article" date="2020" name="Genomics">
        <title>Complete, high-quality genomes from long-read metagenomic sequencing of two wolf lichen thalli reveals enigmatic genome architecture.</title>
        <authorList>
            <person name="McKenzie S.K."/>
            <person name="Walston R.F."/>
            <person name="Allen J.L."/>
        </authorList>
    </citation>
    <scope>NUCLEOTIDE SEQUENCE [LARGE SCALE GENOMIC DNA]</scope>
    <source>
        <strain evidence="2">WasteWater2</strain>
    </source>
</reference>
<feature type="region of interest" description="Disordered" evidence="1">
    <location>
        <begin position="416"/>
        <end position="440"/>
    </location>
</feature>
<evidence type="ECO:0000313" key="2">
    <source>
        <dbReference type="EMBL" id="KAF6233316.1"/>
    </source>
</evidence>
<keyword evidence="3" id="KW-1185">Reference proteome</keyword>
<feature type="compositionally biased region" description="Polar residues" evidence="1">
    <location>
        <begin position="81"/>
        <end position="94"/>
    </location>
</feature>
<gene>
    <name evidence="2" type="ORF">HO173_008440</name>
</gene>
<dbReference type="AlphaFoldDB" id="A0A8H6FRC8"/>
<feature type="compositionally biased region" description="Polar residues" evidence="1">
    <location>
        <begin position="195"/>
        <end position="206"/>
    </location>
</feature>
<organism evidence="2 3">
    <name type="scientific">Letharia columbiana</name>
    <dbReference type="NCBI Taxonomy" id="112416"/>
    <lineage>
        <taxon>Eukaryota</taxon>
        <taxon>Fungi</taxon>
        <taxon>Dikarya</taxon>
        <taxon>Ascomycota</taxon>
        <taxon>Pezizomycotina</taxon>
        <taxon>Lecanoromycetes</taxon>
        <taxon>OSLEUM clade</taxon>
        <taxon>Lecanoromycetidae</taxon>
        <taxon>Lecanorales</taxon>
        <taxon>Lecanorineae</taxon>
        <taxon>Parmeliaceae</taxon>
        <taxon>Letharia</taxon>
    </lineage>
</organism>
<feature type="compositionally biased region" description="Low complexity" evidence="1">
    <location>
        <begin position="42"/>
        <end position="55"/>
    </location>
</feature>
<sequence length="549" mass="60563">MERIRKLDDIDVAQVQTPSAKRARSLSIEQQHEQGRLPVHYESGSPPASSTTSGETCDSPRILTEAVGKDSDSEIKHQSASRHVSSGIQTSDSPANDHLPSLESHFPRGIAKHTFPDSYDVPSPQADHPSGIEGDPFPDSYDIPPSPVHVPSRIERAQLPSLYDTSSPPVHISKGLEGVHSPNSYNLPSSPPNLDFSSTLKESSPGMTPEQAQKEFEKQHHFYNDPDARTRGAAIIDLARAILGRSRGSPTAKEKVPALQAIAKKYSILGENDFACKLLGILLDEARMVPNPEIAPGQALAVDDFMPDPKAWSQDLLGRRTKAKFRESSVPQAVAAEGSFEKIYDSLPRLQNPEPDLIYGLTVFDRTVSKPLTKQIHHPFLAGEVKTKDRPIAEAEVQCQRTGSAIVSYTADWNDEARGKPRSGPFTSLPQVDVDKDNSDPDPDSICFTVAIAPNSCFMFVNWRELWSNGAVYWHTSVLDQYSLQHGLDATTERFQRDISNIVDWGLGERATKIYGQARAMAKRKTGRDDDLPVIEPKQQRIRPSDDSD</sequence>
<dbReference type="EMBL" id="JACCJC010000039">
    <property type="protein sequence ID" value="KAF6233316.1"/>
    <property type="molecule type" value="Genomic_DNA"/>
</dbReference>
<dbReference type="GeneID" id="59290096"/>